<evidence type="ECO:0000256" key="1">
    <source>
        <dbReference type="SAM" id="SignalP"/>
    </source>
</evidence>
<keyword evidence="1" id="KW-0732">Signal</keyword>
<feature type="chain" id="PRO_5036261360" evidence="1">
    <location>
        <begin position="18"/>
        <end position="234"/>
    </location>
</feature>
<dbReference type="AlphaFoldDB" id="A0A8D8LHK7"/>
<accession>A0A8D8LHK7</accession>
<dbReference type="EMBL" id="HBUF01019935">
    <property type="protein sequence ID" value="CAG6610851.1"/>
    <property type="molecule type" value="Transcribed_RNA"/>
</dbReference>
<sequence>MDLPLLLLLIMSIRIHALVPAYQYECRKIYNSFNANEYEVQQKARLNYLIVKNYPYPANGSERLELEAIKIGHKLGIADPSRDIIKASRIGNGEKNALPFVIRLRDRETKIKWLTEYRARQMWKFEPWFMNENLSKNTQILLQRTKAWAKKNNYSHVVTHDCKVYIQRYKNFPMFQVKSKTQLKEFELNPPHLKSFCSTQSDPLATLPHSSGQSTLNIWTTFDHDEINYFHQTN</sequence>
<feature type="signal peptide" evidence="1">
    <location>
        <begin position="1"/>
        <end position="17"/>
    </location>
</feature>
<evidence type="ECO:0000313" key="2">
    <source>
        <dbReference type="EMBL" id="CAG6610850.1"/>
    </source>
</evidence>
<dbReference type="EMBL" id="HBUF01019934">
    <property type="protein sequence ID" value="CAG6610850.1"/>
    <property type="molecule type" value="Transcribed_RNA"/>
</dbReference>
<proteinExistence type="predicted"/>
<name>A0A8D8LHK7_9HEMI</name>
<organism evidence="2">
    <name type="scientific">Cacopsylla melanoneura</name>
    <dbReference type="NCBI Taxonomy" id="428564"/>
    <lineage>
        <taxon>Eukaryota</taxon>
        <taxon>Metazoa</taxon>
        <taxon>Ecdysozoa</taxon>
        <taxon>Arthropoda</taxon>
        <taxon>Hexapoda</taxon>
        <taxon>Insecta</taxon>
        <taxon>Pterygota</taxon>
        <taxon>Neoptera</taxon>
        <taxon>Paraneoptera</taxon>
        <taxon>Hemiptera</taxon>
        <taxon>Sternorrhyncha</taxon>
        <taxon>Psylloidea</taxon>
        <taxon>Psyllidae</taxon>
        <taxon>Psyllinae</taxon>
        <taxon>Cacopsylla</taxon>
    </lineage>
</organism>
<reference evidence="2" key="1">
    <citation type="submission" date="2021-05" db="EMBL/GenBank/DDBJ databases">
        <authorList>
            <person name="Alioto T."/>
            <person name="Alioto T."/>
            <person name="Gomez Garrido J."/>
        </authorList>
    </citation>
    <scope>NUCLEOTIDE SEQUENCE</scope>
</reference>
<protein>
    <submittedName>
        <fullName evidence="2">Uncharacterized protein</fullName>
    </submittedName>
</protein>